<organism evidence="2 3">
    <name type="scientific">Cichlidogyrus casuarinus</name>
    <dbReference type="NCBI Taxonomy" id="1844966"/>
    <lineage>
        <taxon>Eukaryota</taxon>
        <taxon>Metazoa</taxon>
        <taxon>Spiralia</taxon>
        <taxon>Lophotrochozoa</taxon>
        <taxon>Platyhelminthes</taxon>
        <taxon>Monogenea</taxon>
        <taxon>Monopisthocotylea</taxon>
        <taxon>Dactylogyridea</taxon>
        <taxon>Ancyrocephalidae</taxon>
        <taxon>Cichlidogyrus</taxon>
    </lineage>
</organism>
<dbReference type="Proteomes" id="UP001626550">
    <property type="component" value="Unassembled WGS sequence"/>
</dbReference>
<protein>
    <submittedName>
        <fullName evidence="2">Uncharacterized protein</fullName>
    </submittedName>
</protein>
<proteinExistence type="predicted"/>
<gene>
    <name evidence="2" type="ORF">Ciccas_007235</name>
</gene>
<sequence length="224" mass="25649">MKTRSNYKKEVTKIDVGKPTVTTKTKVPKARKTTKKVEKTVLRKHKFFKSKSPTYTEEKVEQVIVKPRRNDPYATPKEVKVKKVEPIPYIKKLLEQRAKEEKEARELKKNSRKKKTTNLALLLLNKTPEPIHTSTPVNLLVHKQIDPDIENAQNIPPSLEVPKPKIGKISLSDISLNDSNCSLPVKNKSKSPGSKQDYNSFLDDLNKKMQTYESFELSVIDVDD</sequence>
<evidence type="ECO:0000313" key="2">
    <source>
        <dbReference type="EMBL" id="KAL3314148.1"/>
    </source>
</evidence>
<reference evidence="2 3" key="1">
    <citation type="submission" date="2024-11" db="EMBL/GenBank/DDBJ databases">
        <title>Adaptive evolution of stress response genes in parasites aligns with host niche diversity.</title>
        <authorList>
            <person name="Hahn C."/>
            <person name="Resl P."/>
        </authorList>
    </citation>
    <scope>NUCLEOTIDE SEQUENCE [LARGE SCALE GENOMIC DNA]</scope>
    <source>
        <strain evidence="2">EGGRZ-B1_66</strain>
        <tissue evidence="2">Body</tissue>
    </source>
</reference>
<keyword evidence="3" id="KW-1185">Reference proteome</keyword>
<keyword evidence="1" id="KW-0175">Coiled coil</keyword>
<accession>A0ABD2Q429</accession>
<evidence type="ECO:0000313" key="3">
    <source>
        <dbReference type="Proteomes" id="UP001626550"/>
    </source>
</evidence>
<name>A0ABD2Q429_9PLAT</name>
<dbReference type="EMBL" id="JBJKFK010001082">
    <property type="protein sequence ID" value="KAL3314148.1"/>
    <property type="molecule type" value="Genomic_DNA"/>
</dbReference>
<evidence type="ECO:0000256" key="1">
    <source>
        <dbReference type="SAM" id="Coils"/>
    </source>
</evidence>
<dbReference type="AlphaFoldDB" id="A0ABD2Q429"/>
<feature type="coiled-coil region" evidence="1">
    <location>
        <begin position="90"/>
        <end position="117"/>
    </location>
</feature>
<comment type="caution">
    <text evidence="2">The sequence shown here is derived from an EMBL/GenBank/DDBJ whole genome shotgun (WGS) entry which is preliminary data.</text>
</comment>